<dbReference type="Proteomes" id="UP000042738">
    <property type="component" value="Chromosome"/>
</dbReference>
<name>A0A068Z4Z3_9GAMM</name>
<gene>
    <name evidence="1" type="ORF">SYMBAF_02595</name>
</gene>
<sequence length="268" mass="31137">MNIYSLDDSKNNERDFINHTIKLIIPEIEASGLLSPKVIKILNDAISYSIPNNGNAYDIFESLLVWIESAALKEIKFKIQRVSSVIKTNDSSDHLPDFTTLLRDVQVMSKEYSVPFNESEMNAFSTSLYLRTTGMTIQADNLLTVIVNGLVRRIYLDYFKVRFGKNISLLLLSRSSTDEDQYFEYQPKAKRGPRNKHYSEVVRIVELTLVPYPDISTYSLSNRLHVHLSKHRDAPSIQTLRRWVQDIRDENNQIPQEPYTRHFKLIHE</sequence>
<dbReference type="RefSeq" id="WP_040263386.1">
    <property type="nucleotide sequence ID" value="NZ_CP050855.1"/>
</dbReference>
<dbReference type="STRING" id="138074.SYMBAF_100349"/>
<evidence type="ECO:0000313" key="2">
    <source>
        <dbReference type="Proteomes" id="UP000042738"/>
    </source>
</evidence>
<proteinExistence type="predicted"/>
<organism evidence="1 2">
    <name type="scientific">Serratia symbiotica</name>
    <dbReference type="NCBI Taxonomy" id="138074"/>
    <lineage>
        <taxon>Bacteria</taxon>
        <taxon>Pseudomonadati</taxon>
        <taxon>Pseudomonadota</taxon>
        <taxon>Gammaproteobacteria</taxon>
        <taxon>Enterobacterales</taxon>
        <taxon>Yersiniaceae</taxon>
        <taxon>Serratia</taxon>
    </lineage>
</organism>
<protein>
    <submittedName>
        <fullName evidence="1">Uncharacterized protein</fullName>
    </submittedName>
</protein>
<reference evidence="1 2" key="1">
    <citation type="journal article" date="2014" name="Genome Announc.">
        <title>Whole-Genome Sequence of Serratia symbiotica Strain CWBI-2.3T, a Free-Living Symbiont of the Black Bean Aphid Aphis fabae.</title>
        <authorList>
            <person name="Foray V."/>
            <person name="Grigorescu A.S."/>
            <person name="Sabri A."/>
            <person name="Haubruge E."/>
            <person name="Lognay G."/>
            <person name="Francis F."/>
            <person name="Fauconnier M.L."/>
            <person name="Hance T."/>
            <person name="Thonart P."/>
        </authorList>
    </citation>
    <scope>NUCLEOTIDE SEQUENCE [LARGE SCALE GENOMIC DNA]</scope>
    <source>
        <strain evidence="1">CWBI-2.3</strain>
    </source>
</reference>
<evidence type="ECO:0000313" key="1">
    <source>
        <dbReference type="EMBL" id="QLH62050.1"/>
    </source>
</evidence>
<dbReference type="GeneID" id="93735411"/>
<dbReference type="EMBL" id="CP050855">
    <property type="protein sequence ID" value="QLH62050.1"/>
    <property type="molecule type" value="Genomic_DNA"/>
</dbReference>
<accession>A0A068Z4Z3</accession>
<dbReference type="AlphaFoldDB" id="A0A068Z4Z3"/>